<dbReference type="Proteomes" id="UP000828390">
    <property type="component" value="Unassembled WGS sequence"/>
</dbReference>
<keyword evidence="2" id="KW-1185">Reference proteome</keyword>
<accession>A0A9D4N461</accession>
<dbReference type="EMBL" id="JAIWYP010000001">
    <property type="protein sequence ID" value="KAH3889312.1"/>
    <property type="molecule type" value="Genomic_DNA"/>
</dbReference>
<name>A0A9D4N461_DREPO</name>
<gene>
    <name evidence="1" type="ORF">DPMN_013365</name>
</gene>
<dbReference type="AlphaFoldDB" id="A0A9D4N461"/>
<organism evidence="1 2">
    <name type="scientific">Dreissena polymorpha</name>
    <name type="common">Zebra mussel</name>
    <name type="synonym">Mytilus polymorpha</name>
    <dbReference type="NCBI Taxonomy" id="45954"/>
    <lineage>
        <taxon>Eukaryota</taxon>
        <taxon>Metazoa</taxon>
        <taxon>Spiralia</taxon>
        <taxon>Lophotrochozoa</taxon>
        <taxon>Mollusca</taxon>
        <taxon>Bivalvia</taxon>
        <taxon>Autobranchia</taxon>
        <taxon>Heteroconchia</taxon>
        <taxon>Euheterodonta</taxon>
        <taxon>Imparidentia</taxon>
        <taxon>Neoheterodontei</taxon>
        <taxon>Myida</taxon>
        <taxon>Dreissenoidea</taxon>
        <taxon>Dreissenidae</taxon>
        <taxon>Dreissena</taxon>
    </lineage>
</organism>
<proteinExistence type="predicted"/>
<reference evidence="1" key="1">
    <citation type="journal article" date="2019" name="bioRxiv">
        <title>The Genome of the Zebra Mussel, Dreissena polymorpha: A Resource for Invasive Species Research.</title>
        <authorList>
            <person name="McCartney M.A."/>
            <person name="Auch B."/>
            <person name="Kono T."/>
            <person name="Mallez S."/>
            <person name="Zhang Y."/>
            <person name="Obille A."/>
            <person name="Becker A."/>
            <person name="Abrahante J.E."/>
            <person name="Garbe J."/>
            <person name="Badalamenti J.P."/>
            <person name="Herman A."/>
            <person name="Mangelson H."/>
            <person name="Liachko I."/>
            <person name="Sullivan S."/>
            <person name="Sone E.D."/>
            <person name="Koren S."/>
            <person name="Silverstein K.A.T."/>
            <person name="Beckman K.B."/>
            <person name="Gohl D.M."/>
        </authorList>
    </citation>
    <scope>NUCLEOTIDE SEQUENCE</scope>
    <source>
        <strain evidence="1">Duluth1</strain>
        <tissue evidence="1">Whole animal</tissue>
    </source>
</reference>
<reference evidence="1" key="2">
    <citation type="submission" date="2020-11" db="EMBL/GenBank/DDBJ databases">
        <authorList>
            <person name="McCartney M.A."/>
            <person name="Auch B."/>
            <person name="Kono T."/>
            <person name="Mallez S."/>
            <person name="Becker A."/>
            <person name="Gohl D.M."/>
            <person name="Silverstein K.A.T."/>
            <person name="Koren S."/>
            <person name="Bechman K.B."/>
            <person name="Herman A."/>
            <person name="Abrahante J.E."/>
            <person name="Garbe J."/>
        </authorList>
    </citation>
    <scope>NUCLEOTIDE SEQUENCE</scope>
    <source>
        <strain evidence="1">Duluth1</strain>
        <tissue evidence="1">Whole animal</tissue>
    </source>
</reference>
<evidence type="ECO:0000313" key="2">
    <source>
        <dbReference type="Proteomes" id="UP000828390"/>
    </source>
</evidence>
<evidence type="ECO:0000313" key="1">
    <source>
        <dbReference type="EMBL" id="KAH3889312.1"/>
    </source>
</evidence>
<comment type="caution">
    <text evidence="1">The sequence shown here is derived from an EMBL/GenBank/DDBJ whole genome shotgun (WGS) entry which is preliminary data.</text>
</comment>
<protein>
    <submittedName>
        <fullName evidence="1">Uncharacterized protein</fullName>
    </submittedName>
</protein>
<sequence>MSLDKGNSRLSMRSTITAPQSDYYQVLLQVFFKNHIQKDAGLTRILPVVWTL</sequence>